<evidence type="ECO:0000313" key="2">
    <source>
        <dbReference type="EMBL" id="KAK8051170.1"/>
    </source>
</evidence>
<comment type="caution">
    <text evidence="2">The sequence shown here is derived from an EMBL/GenBank/DDBJ whole genome shotgun (WGS) entry which is preliminary data.</text>
</comment>
<name>A0ABR1TZ83_9PEZI</name>
<dbReference type="EMBL" id="JAQQWK010000002">
    <property type="protein sequence ID" value="KAK8051170.1"/>
    <property type="molecule type" value="Genomic_DNA"/>
</dbReference>
<evidence type="ECO:0008006" key="4">
    <source>
        <dbReference type="Google" id="ProtNLM"/>
    </source>
</evidence>
<organism evidence="2 3">
    <name type="scientific">Apiospora rasikravindrae</name>
    <dbReference type="NCBI Taxonomy" id="990691"/>
    <lineage>
        <taxon>Eukaryota</taxon>
        <taxon>Fungi</taxon>
        <taxon>Dikarya</taxon>
        <taxon>Ascomycota</taxon>
        <taxon>Pezizomycotina</taxon>
        <taxon>Sordariomycetes</taxon>
        <taxon>Xylariomycetidae</taxon>
        <taxon>Amphisphaeriales</taxon>
        <taxon>Apiosporaceae</taxon>
        <taxon>Apiospora</taxon>
    </lineage>
</organism>
<protein>
    <recommendedName>
        <fullName evidence="4">Antitoxin</fullName>
    </recommendedName>
</protein>
<sequence length="72" mass="7108">MGATPNTTAHDQTVPQKKGRGSLNPVKRSVGLAGAITGDVADFLGGKKNPVGGVVQAVANGLDKAAGKGINK</sequence>
<feature type="region of interest" description="Disordered" evidence="1">
    <location>
        <begin position="1"/>
        <end position="26"/>
    </location>
</feature>
<evidence type="ECO:0000313" key="3">
    <source>
        <dbReference type="Proteomes" id="UP001444661"/>
    </source>
</evidence>
<proteinExistence type="predicted"/>
<accession>A0ABR1TZ83</accession>
<dbReference type="Proteomes" id="UP001444661">
    <property type="component" value="Unassembled WGS sequence"/>
</dbReference>
<keyword evidence="3" id="KW-1185">Reference proteome</keyword>
<reference evidence="2 3" key="1">
    <citation type="submission" date="2023-01" db="EMBL/GenBank/DDBJ databases">
        <title>Analysis of 21 Apiospora genomes using comparative genomics revels a genus with tremendous synthesis potential of carbohydrate active enzymes and secondary metabolites.</title>
        <authorList>
            <person name="Sorensen T."/>
        </authorList>
    </citation>
    <scope>NUCLEOTIDE SEQUENCE [LARGE SCALE GENOMIC DNA]</scope>
    <source>
        <strain evidence="2 3">CBS 33761</strain>
    </source>
</reference>
<gene>
    <name evidence="2" type="ORF">PG993_002555</name>
</gene>
<evidence type="ECO:0000256" key="1">
    <source>
        <dbReference type="SAM" id="MobiDB-lite"/>
    </source>
</evidence>
<feature type="compositionally biased region" description="Polar residues" evidence="1">
    <location>
        <begin position="1"/>
        <end position="15"/>
    </location>
</feature>